<evidence type="ECO:0000259" key="4">
    <source>
        <dbReference type="SMART" id="SM00479"/>
    </source>
</evidence>
<sequence length="588" mass="66383">MIDHTIMNIDNTCDEPANKKRKTKNGCHIETADNEKKIMSSTSFQKSSKIRKRHVASFRLKATGETAALTVPAASRIPVLLTDIQHLLLHSLLGNLNLTQSPRWYVLDKCSHISKTTCLIIEGLSIKHWEKYEDTMVKTRKIFDNVVEILTPSVYGGSLVKELALVPLSETEKESIIQQYGSMNLALEVRKDLMIMMKAVFPIRDGISEDFETTNLDEKFPRTQLILSAWQLIEENYPVPLKGKLKNAYADYVMSKSEYKPVTVTSPMFGIDCEMCLTGAGSELTRVSVVNEKHETVYESLVKPYNNITDYLTRYSGITKSLLQNVSKRLEDVQKELRELLPPDAILVGQSLNTDLHALKMMHPYIIDTSLIYNFTGERTRKPKLKTLAKEFLQEDIQKGTMGHCSVEDSLASLKLVQLKLSKSIEFGDAVHTNRQKYKENAIKMAIQPHYALSIFNHIIEQKKTSLVVGCDNITGDYHTFLTQAKESLCTQLKKNKLKKVKLNTVDGIEDVISTITETDDYNLVMGHLKLDEDSDDMKIVNRVDEWIANIWNGLKQSALCVIVFGGTTKENGIAMMKVKGTSHGSIK</sequence>
<dbReference type="InterPro" id="IPR013520">
    <property type="entry name" value="Ribonucl_H"/>
</dbReference>
<dbReference type="AlphaFoldDB" id="A0A8B8IRL0"/>
<dbReference type="GO" id="GO:0004527">
    <property type="term" value="F:exonuclease activity"/>
    <property type="evidence" value="ECO:0007669"/>
    <property type="project" value="UniProtKB-KW"/>
</dbReference>
<dbReference type="CDD" id="cd06145">
    <property type="entry name" value="REX1_like"/>
    <property type="match status" value="1"/>
</dbReference>
<dbReference type="SMART" id="SM00479">
    <property type="entry name" value="EXOIII"/>
    <property type="match status" value="1"/>
</dbReference>
<dbReference type="GO" id="GO:0003676">
    <property type="term" value="F:nucleic acid binding"/>
    <property type="evidence" value="ECO:0007669"/>
    <property type="project" value="InterPro"/>
</dbReference>
<proteinExistence type="predicted"/>
<dbReference type="GO" id="GO:0005634">
    <property type="term" value="C:nucleus"/>
    <property type="evidence" value="ECO:0007669"/>
    <property type="project" value="UniProtKB-SubCell"/>
</dbReference>
<dbReference type="RefSeq" id="XP_026499142.2">
    <property type="nucleotide sequence ID" value="XM_026643357.2"/>
</dbReference>
<dbReference type="PANTHER" id="PTHR12801">
    <property type="entry name" value="RNA EXONUCLEASE REXO1 / RECO3 FAMILY MEMBER-RELATED"/>
    <property type="match status" value="1"/>
</dbReference>
<protein>
    <submittedName>
        <fullName evidence="6">RNA exonuclease 5</fullName>
    </submittedName>
</protein>
<dbReference type="InterPro" id="IPR036397">
    <property type="entry name" value="RNaseH_sf"/>
</dbReference>
<keyword evidence="2" id="KW-0378">Hydrolase</keyword>
<reference evidence="6" key="1">
    <citation type="submission" date="2025-08" db="UniProtKB">
        <authorList>
            <consortium name="RefSeq"/>
        </authorList>
    </citation>
    <scope>IDENTIFICATION</scope>
    <source>
        <tissue evidence="6">Whole body</tissue>
    </source>
</reference>
<organism evidence="5 6">
    <name type="scientific">Vanessa tameamea</name>
    <name type="common">Kamehameha butterfly</name>
    <dbReference type="NCBI Taxonomy" id="334116"/>
    <lineage>
        <taxon>Eukaryota</taxon>
        <taxon>Metazoa</taxon>
        <taxon>Ecdysozoa</taxon>
        <taxon>Arthropoda</taxon>
        <taxon>Hexapoda</taxon>
        <taxon>Insecta</taxon>
        <taxon>Pterygota</taxon>
        <taxon>Neoptera</taxon>
        <taxon>Endopterygota</taxon>
        <taxon>Lepidoptera</taxon>
        <taxon>Glossata</taxon>
        <taxon>Ditrysia</taxon>
        <taxon>Papilionoidea</taxon>
        <taxon>Nymphalidae</taxon>
        <taxon>Nymphalinae</taxon>
        <taxon>Vanessa</taxon>
    </lineage>
</organism>
<name>A0A8B8IRL0_VANTA</name>
<keyword evidence="1" id="KW-0540">Nuclease</keyword>
<dbReference type="Gene3D" id="3.30.420.10">
    <property type="entry name" value="Ribonuclease H-like superfamily/Ribonuclease H"/>
    <property type="match status" value="1"/>
</dbReference>
<dbReference type="InterPro" id="IPR012337">
    <property type="entry name" value="RNaseH-like_sf"/>
</dbReference>
<dbReference type="InterPro" id="IPR034922">
    <property type="entry name" value="REX1-like_exo"/>
</dbReference>
<accession>A0A8B8IRL0</accession>
<keyword evidence="3 6" id="KW-0269">Exonuclease</keyword>
<dbReference type="OMA" id="DEKFPRT"/>
<dbReference type="GeneID" id="113402967"/>
<feature type="domain" description="Exonuclease" evidence="4">
    <location>
        <begin position="267"/>
        <end position="426"/>
    </location>
</feature>
<dbReference type="SUPFAM" id="SSF53098">
    <property type="entry name" value="Ribonuclease H-like"/>
    <property type="match status" value="1"/>
</dbReference>
<gene>
    <name evidence="6" type="primary">Rexo5</name>
</gene>
<dbReference type="Pfam" id="PF00929">
    <property type="entry name" value="RNase_T"/>
    <property type="match status" value="1"/>
</dbReference>
<evidence type="ECO:0000256" key="2">
    <source>
        <dbReference type="ARBA" id="ARBA00022801"/>
    </source>
</evidence>
<dbReference type="PANTHER" id="PTHR12801:SF82">
    <property type="entry name" value="RNA EXONUCLEASE 5"/>
    <property type="match status" value="1"/>
</dbReference>
<dbReference type="Proteomes" id="UP001652626">
    <property type="component" value="Chromosome 16"/>
</dbReference>
<dbReference type="InterPro" id="IPR047021">
    <property type="entry name" value="REXO1/3/4-like"/>
</dbReference>
<keyword evidence="5" id="KW-1185">Reference proteome</keyword>
<evidence type="ECO:0000313" key="5">
    <source>
        <dbReference type="Proteomes" id="UP001652626"/>
    </source>
</evidence>
<dbReference type="OrthoDB" id="3996471at2759"/>
<evidence type="ECO:0000313" key="6">
    <source>
        <dbReference type="RefSeq" id="XP_026499142.2"/>
    </source>
</evidence>
<evidence type="ECO:0000256" key="1">
    <source>
        <dbReference type="ARBA" id="ARBA00022722"/>
    </source>
</evidence>
<evidence type="ECO:0000256" key="3">
    <source>
        <dbReference type="ARBA" id="ARBA00022839"/>
    </source>
</evidence>